<keyword evidence="3" id="KW-0808">Transferase</keyword>
<accession>A0A5C3N462</accession>
<dbReference type="GO" id="GO:0004105">
    <property type="term" value="F:choline-phosphate cytidylyltransferase activity"/>
    <property type="evidence" value="ECO:0007669"/>
    <property type="project" value="UniProtKB-EC"/>
</dbReference>
<protein>
    <recommendedName>
        <fullName evidence="1">choline-phosphate cytidylyltransferase</fullName>
        <ecNumber evidence="1">2.7.7.15</ecNumber>
    </recommendedName>
</protein>
<sequence>MPAAPQPYAASVTSDDLDYDIISNGALSLESSIADLGHVEIPEPAPTEVARQKLKTVSLTPEDIQAYVQRASAIGDVDRRTMRIYVDGAYDGFHAGHALQMRQAKLSFASVHLVVGVFGDDLCRQYDYPVTSPHLERCEVIRHCRWVDEVLPEAPWVVTEEFLREQRIDFVALDEGTSVDPDVDRARLHGYDVLKSLGRIIPTRRTSGLTEAARFVPTAPAHPSPLVSKREIKEEEEIPEPIDIYGIGF</sequence>
<dbReference type="GO" id="GO:0005635">
    <property type="term" value="C:nuclear envelope"/>
    <property type="evidence" value="ECO:0007669"/>
    <property type="project" value="TreeGrafter"/>
</dbReference>
<evidence type="ECO:0000259" key="2">
    <source>
        <dbReference type="Pfam" id="PF01467"/>
    </source>
</evidence>
<evidence type="ECO:0000313" key="3">
    <source>
        <dbReference type="EMBL" id="TFK51775.1"/>
    </source>
</evidence>
<dbReference type="PANTHER" id="PTHR10739">
    <property type="entry name" value="CYTIDYLYLTRANSFERASE"/>
    <property type="match status" value="1"/>
</dbReference>
<dbReference type="InterPro" id="IPR045049">
    <property type="entry name" value="Pcy1-like"/>
</dbReference>
<keyword evidence="4" id="KW-1185">Reference proteome</keyword>
<dbReference type="InterPro" id="IPR014729">
    <property type="entry name" value="Rossmann-like_a/b/a_fold"/>
</dbReference>
<dbReference type="AlphaFoldDB" id="A0A5C3N462"/>
<dbReference type="STRING" id="5364.A0A5C3N462"/>
<dbReference type="InterPro" id="IPR004821">
    <property type="entry name" value="Cyt_trans-like"/>
</dbReference>
<dbReference type="Gene3D" id="3.40.50.620">
    <property type="entry name" value="HUPs"/>
    <property type="match status" value="1"/>
</dbReference>
<dbReference type="GO" id="GO:0031210">
    <property type="term" value="F:phosphatidylcholine binding"/>
    <property type="evidence" value="ECO:0007669"/>
    <property type="project" value="TreeGrafter"/>
</dbReference>
<organism evidence="3 4">
    <name type="scientific">Heliocybe sulcata</name>
    <dbReference type="NCBI Taxonomy" id="5364"/>
    <lineage>
        <taxon>Eukaryota</taxon>
        <taxon>Fungi</taxon>
        <taxon>Dikarya</taxon>
        <taxon>Basidiomycota</taxon>
        <taxon>Agaricomycotina</taxon>
        <taxon>Agaricomycetes</taxon>
        <taxon>Gloeophyllales</taxon>
        <taxon>Gloeophyllaceae</taxon>
        <taxon>Heliocybe</taxon>
    </lineage>
</organism>
<proteinExistence type="predicted"/>
<dbReference type="Pfam" id="PF01467">
    <property type="entry name" value="CTP_transf_like"/>
    <property type="match status" value="1"/>
</dbReference>
<dbReference type="SUPFAM" id="SSF52374">
    <property type="entry name" value="Nucleotidylyl transferase"/>
    <property type="match status" value="1"/>
</dbReference>
<dbReference type="Proteomes" id="UP000305948">
    <property type="component" value="Unassembled WGS sequence"/>
</dbReference>
<evidence type="ECO:0000256" key="1">
    <source>
        <dbReference type="ARBA" id="ARBA00026101"/>
    </source>
</evidence>
<dbReference type="EMBL" id="ML213510">
    <property type="protein sequence ID" value="TFK51775.1"/>
    <property type="molecule type" value="Genomic_DNA"/>
</dbReference>
<gene>
    <name evidence="3" type="ORF">OE88DRAFT_1467376</name>
</gene>
<dbReference type="NCBIfam" id="TIGR00125">
    <property type="entry name" value="cyt_tran_rel"/>
    <property type="match status" value="1"/>
</dbReference>
<reference evidence="3 4" key="1">
    <citation type="journal article" date="2019" name="Nat. Ecol. Evol.">
        <title>Megaphylogeny resolves global patterns of mushroom evolution.</title>
        <authorList>
            <person name="Varga T."/>
            <person name="Krizsan K."/>
            <person name="Foldi C."/>
            <person name="Dima B."/>
            <person name="Sanchez-Garcia M."/>
            <person name="Sanchez-Ramirez S."/>
            <person name="Szollosi G.J."/>
            <person name="Szarkandi J.G."/>
            <person name="Papp V."/>
            <person name="Albert L."/>
            <person name="Andreopoulos W."/>
            <person name="Angelini C."/>
            <person name="Antonin V."/>
            <person name="Barry K.W."/>
            <person name="Bougher N.L."/>
            <person name="Buchanan P."/>
            <person name="Buyck B."/>
            <person name="Bense V."/>
            <person name="Catcheside P."/>
            <person name="Chovatia M."/>
            <person name="Cooper J."/>
            <person name="Damon W."/>
            <person name="Desjardin D."/>
            <person name="Finy P."/>
            <person name="Geml J."/>
            <person name="Haridas S."/>
            <person name="Hughes K."/>
            <person name="Justo A."/>
            <person name="Karasinski D."/>
            <person name="Kautmanova I."/>
            <person name="Kiss B."/>
            <person name="Kocsube S."/>
            <person name="Kotiranta H."/>
            <person name="LaButti K.M."/>
            <person name="Lechner B.E."/>
            <person name="Liimatainen K."/>
            <person name="Lipzen A."/>
            <person name="Lukacs Z."/>
            <person name="Mihaltcheva S."/>
            <person name="Morgado L.N."/>
            <person name="Niskanen T."/>
            <person name="Noordeloos M.E."/>
            <person name="Ohm R.A."/>
            <person name="Ortiz-Santana B."/>
            <person name="Ovrebo C."/>
            <person name="Racz N."/>
            <person name="Riley R."/>
            <person name="Savchenko A."/>
            <person name="Shiryaev A."/>
            <person name="Soop K."/>
            <person name="Spirin V."/>
            <person name="Szebenyi C."/>
            <person name="Tomsovsky M."/>
            <person name="Tulloss R.E."/>
            <person name="Uehling J."/>
            <person name="Grigoriev I.V."/>
            <person name="Vagvolgyi C."/>
            <person name="Papp T."/>
            <person name="Martin F.M."/>
            <person name="Miettinen O."/>
            <person name="Hibbett D.S."/>
            <person name="Nagy L.G."/>
        </authorList>
    </citation>
    <scope>NUCLEOTIDE SEQUENCE [LARGE SCALE GENOMIC DNA]</scope>
    <source>
        <strain evidence="3 4">OMC1185</strain>
    </source>
</reference>
<dbReference type="PANTHER" id="PTHR10739:SF13">
    <property type="entry name" value="CHOLINE-PHOSPHATE CYTIDYLYLTRANSFERASE"/>
    <property type="match status" value="1"/>
</dbReference>
<evidence type="ECO:0000313" key="4">
    <source>
        <dbReference type="Proteomes" id="UP000305948"/>
    </source>
</evidence>
<dbReference type="OrthoDB" id="17102at2759"/>
<dbReference type="EC" id="2.7.7.15" evidence="1"/>
<name>A0A5C3N462_9AGAM</name>
<feature type="domain" description="Cytidyltransferase-like" evidence="2">
    <location>
        <begin position="85"/>
        <end position="181"/>
    </location>
</feature>